<comment type="caution">
    <text evidence="1">The sequence shown here is derived from an EMBL/GenBank/DDBJ whole genome shotgun (WGS) entry which is preliminary data.</text>
</comment>
<protein>
    <recommendedName>
        <fullName evidence="3">DUF4309 domain-containing protein</fullName>
    </recommendedName>
</protein>
<evidence type="ECO:0008006" key="3">
    <source>
        <dbReference type="Google" id="ProtNLM"/>
    </source>
</evidence>
<dbReference type="RefSeq" id="WP_317935318.1">
    <property type="nucleotide sequence ID" value="NZ_JAUBDH010000003.1"/>
</dbReference>
<accession>A0ABU4G291</accession>
<evidence type="ECO:0000313" key="2">
    <source>
        <dbReference type="Proteomes" id="UP001280629"/>
    </source>
</evidence>
<organism evidence="1 2">
    <name type="scientific">Sporosarcina aquimarina</name>
    <dbReference type="NCBI Taxonomy" id="114975"/>
    <lineage>
        <taxon>Bacteria</taxon>
        <taxon>Bacillati</taxon>
        <taxon>Bacillota</taxon>
        <taxon>Bacilli</taxon>
        <taxon>Bacillales</taxon>
        <taxon>Caryophanaceae</taxon>
        <taxon>Sporosarcina</taxon>
    </lineage>
</organism>
<keyword evidence="2" id="KW-1185">Reference proteome</keyword>
<gene>
    <name evidence="1" type="ORF">QT716_06870</name>
</gene>
<sequence>MSGTEELKEKSINYLSIQSKKLTVFKRSLFAAGALAAIVGVSGCVASEDATVDEKADVMESVDGKTEETVLQSDQESYVKTTTTALSIKNLEKHAFYTTTLTAESKQVKLFVLAADDGETKVILKEGESYAGHEGDEMYEGKVAFYLADSDGDEGYLQNVKNSDVVLNLSEEPFASHELDKSAIFQMTDVVSSENKELTLWTVRSGGLLPVPVDGETAISTATNHMKIVENRYLQTYDYFTTDPNGWAFRTYEWNSKKSELSLYDETELPVDGPFKYEGMEDDIRGFIEKTVDNWERIPEYTYPFPHLTYPEDLLERLKNGYILDKELTLDTSIEAYLKKNPNHLGEYDAEGAWFYAFPDGQSIYFERGVDDIITIELSAGNYTETISELKEILGEPDYDSKDEPASEEEEGLVGTNYDIGDFLIYNFEGYEVQVTYREETVESIRISKNGL</sequence>
<name>A0ABU4G291_9BACL</name>
<evidence type="ECO:0000313" key="1">
    <source>
        <dbReference type="EMBL" id="MDW0109777.1"/>
    </source>
</evidence>
<reference evidence="1 2" key="1">
    <citation type="submission" date="2023-06" db="EMBL/GenBank/DDBJ databases">
        <title>Sporosarcina sp. nov., isolated from Korean traditional fermented seafood 'Jeotgal'.</title>
        <authorList>
            <person name="Yang A.-I."/>
            <person name="Shin N.-R."/>
        </authorList>
    </citation>
    <scope>NUCLEOTIDE SEQUENCE [LARGE SCALE GENOMIC DNA]</scope>
    <source>
        <strain evidence="1 2">KCTC3840</strain>
    </source>
</reference>
<dbReference type="Proteomes" id="UP001280629">
    <property type="component" value="Unassembled WGS sequence"/>
</dbReference>
<proteinExistence type="predicted"/>
<dbReference type="EMBL" id="JAUBDH010000003">
    <property type="protein sequence ID" value="MDW0109777.1"/>
    <property type="molecule type" value="Genomic_DNA"/>
</dbReference>